<reference evidence="1" key="2">
    <citation type="submission" date="2021-09" db="EMBL/GenBank/DDBJ databases">
        <authorList>
            <person name="Gilroy R."/>
        </authorList>
    </citation>
    <scope>NUCLEOTIDE SEQUENCE</scope>
    <source>
        <strain evidence="1">ChiHjej13B12-14962</strain>
    </source>
</reference>
<reference evidence="1" key="1">
    <citation type="journal article" date="2021" name="PeerJ">
        <title>Extensive microbial diversity within the chicken gut microbiome revealed by metagenomics and culture.</title>
        <authorList>
            <person name="Gilroy R."/>
            <person name="Ravi A."/>
            <person name="Getino M."/>
            <person name="Pursley I."/>
            <person name="Horton D.L."/>
            <person name="Alikhan N.F."/>
            <person name="Baker D."/>
            <person name="Gharbi K."/>
            <person name="Hall N."/>
            <person name="Watson M."/>
            <person name="Adriaenssens E.M."/>
            <person name="Foster-Nyarko E."/>
            <person name="Jarju S."/>
            <person name="Secka A."/>
            <person name="Antonio M."/>
            <person name="Oren A."/>
            <person name="Chaudhuri R.R."/>
            <person name="La Ragione R."/>
            <person name="Hildebrand F."/>
            <person name="Pallen M.J."/>
        </authorList>
    </citation>
    <scope>NUCLEOTIDE SEQUENCE</scope>
    <source>
        <strain evidence="1">ChiHjej13B12-14962</strain>
    </source>
</reference>
<accession>A0A921FR79</accession>
<dbReference type="Proteomes" id="UP000703315">
    <property type="component" value="Unassembled WGS sequence"/>
</dbReference>
<dbReference type="SUPFAM" id="SSF54909">
    <property type="entry name" value="Dimeric alpha+beta barrel"/>
    <property type="match status" value="1"/>
</dbReference>
<gene>
    <name evidence="1" type="ORF">K8V32_12050</name>
</gene>
<evidence type="ECO:0000313" key="2">
    <source>
        <dbReference type="Proteomes" id="UP000703315"/>
    </source>
</evidence>
<sequence>MRYLLSWHIREEELRRRSPAWREDVVAFLARFEDELFANSELDWVEVLDPESRAVVVGPGAEVRSGFYNEGGKPSARVWGIRVASRERALEVAAILAGQLDTWIEVREILPGAQRP</sequence>
<name>A0A921FR79_9MICC</name>
<evidence type="ECO:0000313" key="1">
    <source>
        <dbReference type="EMBL" id="HJF15506.1"/>
    </source>
</evidence>
<dbReference type="EMBL" id="DYXC01000140">
    <property type="protein sequence ID" value="HJF15506.1"/>
    <property type="molecule type" value="Genomic_DNA"/>
</dbReference>
<protein>
    <recommendedName>
        <fullName evidence="3">YCII-related domain-containing protein</fullName>
    </recommendedName>
</protein>
<dbReference type="InterPro" id="IPR011008">
    <property type="entry name" value="Dimeric_a/b-barrel"/>
</dbReference>
<evidence type="ECO:0008006" key="3">
    <source>
        <dbReference type="Google" id="ProtNLM"/>
    </source>
</evidence>
<dbReference type="RefSeq" id="WP_303907748.1">
    <property type="nucleotide sequence ID" value="NZ_DYXC01000140.1"/>
</dbReference>
<proteinExistence type="predicted"/>
<dbReference type="AlphaFoldDB" id="A0A921FR79"/>
<organism evidence="1 2">
    <name type="scientific">Enteractinococcus helveticum</name>
    <dbReference type="NCBI Taxonomy" id="1837282"/>
    <lineage>
        <taxon>Bacteria</taxon>
        <taxon>Bacillati</taxon>
        <taxon>Actinomycetota</taxon>
        <taxon>Actinomycetes</taxon>
        <taxon>Micrococcales</taxon>
        <taxon>Micrococcaceae</taxon>
    </lineage>
</organism>
<dbReference type="Gene3D" id="3.30.70.1060">
    <property type="entry name" value="Dimeric alpha+beta barrel"/>
    <property type="match status" value="1"/>
</dbReference>
<comment type="caution">
    <text evidence="1">The sequence shown here is derived from an EMBL/GenBank/DDBJ whole genome shotgun (WGS) entry which is preliminary data.</text>
</comment>